<dbReference type="AlphaFoldDB" id="A0AAD9I780"/>
<dbReference type="Proteomes" id="UP001217918">
    <property type="component" value="Unassembled WGS sequence"/>
</dbReference>
<feature type="region of interest" description="Disordered" evidence="1">
    <location>
        <begin position="578"/>
        <end position="619"/>
    </location>
</feature>
<reference evidence="2" key="1">
    <citation type="journal article" date="2023" name="Mol. Plant Microbe Interact.">
        <title>Elucidating the Obligate Nature and Biological Capacity of an Invasive Fungal Corn Pathogen.</title>
        <authorList>
            <person name="MacCready J.S."/>
            <person name="Roggenkamp E.M."/>
            <person name="Gdanetz K."/>
            <person name="Chilvers M.I."/>
        </authorList>
    </citation>
    <scope>NUCLEOTIDE SEQUENCE</scope>
    <source>
        <strain evidence="2">PM02</strain>
    </source>
</reference>
<accession>A0AAD9I780</accession>
<comment type="caution">
    <text evidence="2">The sequence shown here is derived from an EMBL/GenBank/DDBJ whole genome shotgun (WGS) entry which is preliminary data.</text>
</comment>
<proteinExistence type="predicted"/>
<protein>
    <submittedName>
        <fullName evidence="2">Uncharacterized protein</fullName>
    </submittedName>
</protein>
<evidence type="ECO:0000313" key="3">
    <source>
        <dbReference type="Proteomes" id="UP001217918"/>
    </source>
</evidence>
<evidence type="ECO:0000256" key="1">
    <source>
        <dbReference type="SAM" id="MobiDB-lite"/>
    </source>
</evidence>
<gene>
    <name evidence="2" type="ORF">P8C59_005996</name>
</gene>
<dbReference type="EMBL" id="JAQQPM010000005">
    <property type="protein sequence ID" value="KAK2071587.1"/>
    <property type="molecule type" value="Genomic_DNA"/>
</dbReference>
<feature type="compositionally biased region" description="Low complexity" evidence="1">
    <location>
        <begin position="580"/>
        <end position="595"/>
    </location>
</feature>
<evidence type="ECO:0000313" key="2">
    <source>
        <dbReference type="EMBL" id="KAK2071587.1"/>
    </source>
</evidence>
<sequence length="783" mass="84518">MATLPSYQDAVRRGDWLALAAPYTALRDAAGLSRVSTSFYRAFAPRLWSDPVRAARRLGLGHDDGDAADGRLKFLDRHVGRASPRARALVRTLDLRAVPAAELRVHLPRDDGLADLLRTLPAVLPRLRCILLDGQPADASPRVAAFEAPLMLSLAHCPTRLPLSFFATPYMAGLIYLDVSDIPGPLFPGGALSPQTLPNLRILKARRREVDGATAGALFGVFTDQLWSIDLGQNPLGDGFIDAMLLSSFPAPSLSSGAHFAVEGRLRPHAARGLGFDFVEESRHSAGFAHPDRYLADAPGYVQDTVAAAQETDVVRANGSAVILDDSADAILEALVGSEGQASPTLEAVQGSDCCRNRGGITHLSLDGTRLTADGLLRILSKSRGYLEHLRCDRMLFSCPKPLLPKHMVEAPVMYGILGAAHLFRPVYSANLQVLRIHHSLVTRVLSLEAGNLAGRESAWLAERYCHPRATIAYPQAYVPDMNPRLLSLTLTRIPRYSCGPVIDAILDFLRLASLQERAIQEAPASSRRGPLTLRGLRHIRLDFEDVVREPTASFMEDEGIDTGALLDSPSGQFSFFADSAWSTSPSSPTASHPPAMTPRREQQPPPRHPHGRLGHFPYADHEGEYLHQTLRAPAAGSRGEAVTVPVWIGPGTPGPHPAVNEYMRQLRDPALHTGVAPASPCHVAAGVPAGACVFGAAWGAVLAVPAAAEPRVDPAAVRAMRDVAAAVRDYRHRTRAAFDAAGLPVPPPGPPHCHWTGRLELALQSTTEEHPRRRRRSSASWG</sequence>
<organism evidence="2 3">
    <name type="scientific">Phyllachora maydis</name>
    <dbReference type="NCBI Taxonomy" id="1825666"/>
    <lineage>
        <taxon>Eukaryota</taxon>
        <taxon>Fungi</taxon>
        <taxon>Dikarya</taxon>
        <taxon>Ascomycota</taxon>
        <taxon>Pezizomycotina</taxon>
        <taxon>Sordariomycetes</taxon>
        <taxon>Sordariomycetidae</taxon>
        <taxon>Phyllachorales</taxon>
        <taxon>Phyllachoraceae</taxon>
        <taxon>Phyllachora</taxon>
    </lineage>
</organism>
<keyword evidence="3" id="KW-1185">Reference proteome</keyword>
<name>A0AAD9I780_9PEZI</name>